<keyword evidence="1" id="KW-0812">Transmembrane</keyword>
<dbReference type="Proteomes" id="UP000217507">
    <property type="component" value="Chromosome"/>
</dbReference>
<evidence type="ECO:0000313" key="2">
    <source>
        <dbReference type="EMBL" id="BAY68347.1"/>
    </source>
</evidence>
<reference evidence="2 3" key="1">
    <citation type="submission" date="2017-06" db="EMBL/GenBank/DDBJ databases">
        <title>Genome sequencing of cyanobaciteial culture collection at National Institute for Environmental Studies (NIES).</title>
        <authorList>
            <person name="Hirose Y."/>
            <person name="Shimura Y."/>
            <person name="Fujisawa T."/>
            <person name="Nakamura Y."/>
            <person name="Kawachi M."/>
        </authorList>
    </citation>
    <scope>NUCLEOTIDE SEQUENCE [LARGE SCALE GENOMIC DNA]</scope>
    <source>
        <strain evidence="2 3">NIES-23</strain>
    </source>
</reference>
<proteinExistence type="predicted"/>
<keyword evidence="1" id="KW-0472">Membrane</keyword>
<accession>A0A1Z4KHC2</accession>
<evidence type="ECO:0000256" key="1">
    <source>
        <dbReference type="SAM" id="Phobius"/>
    </source>
</evidence>
<evidence type="ECO:0000313" key="3">
    <source>
        <dbReference type="Proteomes" id="UP000217507"/>
    </source>
</evidence>
<dbReference type="AlphaFoldDB" id="A0A1Z4KHC2"/>
<protein>
    <submittedName>
        <fullName evidence="2">Uncharacterized protein</fullName>
    </submittedName>
</protein>
<name>A0A1Z4KHC2_ANAVA</name>
<gene>
    <name evidence="2" type="ORF">NIES23_11330</name>
</gene>
<feature type="transmembrane region" description="Helical" evidence="1">
    <location>
        <begin position="26"/>
        <end position="42"/>
    </location>
</feature>
<organism evidence="2 3">
    <name type="scientific">Trichormus variabilis NIES-23</name>
    <dbReference type="NCBI Taxonomy" id="1973479"/>
    <lineage>
        <taxon>Bacteria</taxon>
        <taxon>Bacillati</taxon>
        <taxon>Cyanobacteriota</taxon>
        <taxon>Cyanophyceae</taxon>
        <taxon>Nostocales</taxon>
        <taxon>Nostocaceae</taxon>
        <taxon>Trichormus</taxon>
    </lineage>
</organism>
<sequence>MAFCLILCIKLKLLITAKNQNFIVEALNWHYLVLFYKMYLIISKHT</sequence>
<dbReference type="EMBL" id="AP018216">
    <property type="protein sequence ID" value="BAY68347.1"/>
    <property type="molecule type" value="Genomic_DNA"/>
</dbReference>
<keyword evidence="1" id="KW-1133">Transmembrane helix</keyword>